<gene>
    <name evidence="1" type="ORF">NBM05_09260</name>
</gene>
<dbReference type="AlphaFoldDB" id="A0A9X2KIU2"/>
<dbReference type="Proteomes" id="UP001139502">
    <property type="component" value="Unassembled WGS sequence"/>
</dbReference>
<organism evidence="1 2">
    <name type="scientific">Rothia santali</name>
    <dbReference type="NCBI Taxonomy" id="2949643"/>
    <lineage>
        <taxon>Bacteria</taxon>
        <taxon>Bacillati</taxon>
        <taxon>Actinomycetota</taxon>
        <taxon>Actinomycetes</taxon>
        <taxon>Micrococcales</taxon>
        <taxon>Micrococcaceae</taxon>
        <taxon>Rothia</taxon>
    </lineage>
</organism>
<reference evidence="1" key="1">
    <citation type="submission" date="2022-06" db="EMBL/GenBank/DDBJ databases">
        <title>Rothia sp. isolated from sandalwood seedling.</title>
        <authorList>
            <person name="Tuikhar N."/>
            <person name="Kirdat K."/>
            <person name="Thorat V."/>
            <person name="Swetha P."/>
            <person name="Padma S."/>
            <person name="Sundararaj R."/>
            <person name="Yadav A."/>
        </authorList>
    </citation>
    <scope>NUCLEOTIDE SEQUENCE</scope>
    <source>
        <strain evidence="1">AR01</strain>
    </source>
</reference>
<dbReference type="RefSeq" id="WP_254166739.1">
    <property type="nucleotide sequence ID" value="NZ_JANAFB010000020.1"/>
</dbReference>
<proteinExistence type="predicted"/>
<sequence>MLTGERATFAYELQGGDREVAGRATFLNRDFRIEEDLGATHPDLLVLIAYLGAAPWIGGVLECNVAASPSFARAVEEALSTHIVTVDPDQAPREAPENARPGLAYSGGADCSAALAVLPAETGAYFLDRIPREDGEWKGLYSKAAAHHACEELTRRGYLVRRVSTDLEFMRQPVGFPDDLSNVIPALCCADRDGLDAVGWGAILESTYRIGSKKFRDYDASPFVRTYGPVFEAVGLGVVNAVAGVSEVGTAVISHGSGFGDVVQSCMRGDVGKPCLKCWKCTRKVMLDSSLNGVWPAPDMLDELCGNREAKMRLTEDPIKHEGVVAFSVNRYDQSSGGSEIMGALQDKLATYDVEFLQRHYSPALDFMPPRYRDGVMEQLNDLLGPMTDEEEEVIRNWNVADHQSARRERGQERLRQILSSEEQH</sequence>
<accession>A0A9X2KIU2</accession>
<dbReference type="InterPro" id="IPR045654">
    <property type="entry name" value="DUF6395"/>
</dbReference>
<keyword evidence="2" id="KW-1185">Reference proteome</keyword>
<evidence type="ECO:0000313" key="2">
    <source>
        <dbReference type="Proteomes" id="UP001139502"/>
    </source>
</evidence>
<dbReference type="EMBL" id="JANAFB010000020">
    <property type="protein sequence ID" value="MCP3426189.1"/>
    <property type="molecule type" value="Genomic_DNA"/>
</dbReference>
<protein>
    <submittedName>
        <fullName evidence="1">DUF6395 domain-containing protein</fullName>
    </submittedName>
</protein>
<dbReference type="Pfam" id="PF19932">
    <property type="entry name" value="DUF6395"/>
    <property type="match status" value="1"/>
</dbReference>
<name>A0A9X2KIU2_9MICC</name>
<comment type="caution">
    <text evidence="1">The sequence shown here is derived from an EMBL/GenBank/DDBJ whole genome shotgun (WGS) entry which is preliminary data.</text>
</comment>
<evidence type="ECO:0000313" key="1">
    <source>
        <dbReference type="EMBL" id="MCP3426189.1"/>
    </source>
</evidence>